<dbReference type="RefSeq" id="WP_182663673.1">
    <property type="nucleotide sequence ID" value="NZ_JACIVI010000002.1"/>
</dbReference>
<sequence length="116" mass="11640">MSARISRPSALFLRLPAALLLGLVAASAPHAQDAAAESAVGSSTRAWLELQRSNAQAGRSHPVPGEVAAAIWQRHVDSFRLSASVAGSPPPSAVTGGSGRSGNAARGETSGSSGTR</sequence>
<organism evidence="3 4">
    <name type="scientific">Aquariibacter albus</name>
    <dbReference type="NCBI Taxonomy" id="2759899"/>
    <lineage>
        <taxon>Bacteria</taxon>
        <taxon>Pseudomonadati</taxon>
        <taxon>Pseudomonadota</taxon>
        <taxon>Betaproteobacteria</taxon>
        <taxon>Burkholderiales</taxon>
        <taxon>Sphaerotilaceae</taxon>
        <taxon>Aquariibacter</taxon>
    </lineage>
</organism>
<dbReference type="InterPro" id="IPR022053">
    <property type="entry name" value="DUF3613"/>
</dbReference>
<keyword evidence="4" id="KW-1185">Reference proteome</keyword>
<dbReference type="Proteomes" id="UP000586093">
    <property type="component" value="Unassembled WGS sequence"/>
</dbReference>
<proteinExistence type="predicted"/>
<accession>A0A839HSH4</accession>
<reference evidence="3 4" key="1">
    <citation type="submission" date="2020-08" db="EMBL/GenBank/DDBJ databases">
        <title>Aquariorum lacteus gen. nov., sp. nov., a new member of the family Comamonadaceae, isolated from freshwater aquarium.</title>
        <authorList>
            <person name="Chun S.-J."/>
        </authorList>
    </citation>
    <scope>NUCLEOTIDE SEQUENCE [LARGE SCALE GENOMIC DNA]</scope>
    <source>
        <strain evidence="3 4">SJAQ100</strain>
    </source>
</reference>
<dbReference type="Pfam" id="PF12266">
    <property type="entry name" value="DUF3613"/>
    <property type="match status" value="1"/>
</dbReference>
<feature type="chain" id="PRO_5032378273" evidence="2">
    <location>
        <begin position="32"/>
        <end position="116"/>
    </location>
</feature>
<evidence type="ECO:0000313" key="3">
    <source>
        <dbReference type="EMBL" id="MBB1162101.1"/>
    </source>
</evidence>
<dbReference type="AlphaFoldDB" id="A0A839HSH4"/>
<feature type="signal peptide" evidence="2">
    <location>
        <begin position="1"/>
        <end position="31"/>
    </location>
</feature>
<protein>
    <submittedName>
        <fullName evidence="3">DUF3613 domain-containing protein</fullName>
    </submittedName>
</protein>
<comment type="caution">
    <text evidence="3">The sequence shown here is derived from an EMBL/GenBank/DDBJ whole genome shotgun (WGS) entry which is preliminary data.</text>
</comment>
<dbReference type="EMBL" id="JACIVI010000002">
    <property type="protein sequence ID" value="MBB1162101.1"/>
    <property type="molecule type" value="Genomic_DNA"/>
</dbReference>
<evidence type="ECO:0000313" key="4">
    <source>
        <dbReference type="Proteomes" id="UP000586093"/>
    </source>
</evidence>
<feature type="region of interest" description="Disordered" evidence="1">
    <location>
        <begin position="82"/>
        <end position="116"/>
    </location>
</feature>
<gene>
    <name evidence="3" type="ORF">H4F90_08920</name>
</gene>
<keyword evidence="2" id="KW-0732">Signal</keyword>
<evidence type="ECO:0000256" key="1">
    <source>
        <dbReference type="SAM" id="MobiDB-lite"/>
    </source>
</evidence>
<name>A0A839HSH4_9BURK</name>
<evidence type="ECO:0000256" key="2">
    <source>
        <dbReference type="SAM" id="SignalP"/>
    </source>
</evidence>